<dbReference type="EMBL" id="JBEHCU010005479">
    <property type="protein sequence ID" value="KAL1399681.1"/>
    <property type="molecule type" value="Genomic_DNA"/>
</dbReference>
<keyword evidence="9" id="KW-1185">Reference proteome</keyword>
<accession>A0ABD1DIY0</accession>
<protein>
    <recommendedName>
        <fullName evidence="7">T-box domain-containing protein</fullName>
    </recommendedName>
</protein>
<evidence type="ECO:0000256" key="1">
    <source>
        <dbReference type="ARBA" id="ARBA00023015"/>
    </source>
</evidence>
<evidence type="ECO:0000259" key="7">
    <source>
        <dbReference type="PROSITE" id="PS50252"/>
    </source>
</evidence>
<reference evidence="8 9" key="1">
    <citation type="submission" date="2024-05" db="EMBL/GenBank/DDBJ databases">
        <title>Culex pipiens pipiens assembly and annotation.</title>
        <authorList>
            <person name="Alout H."/>
            <person name="Durand T."/>
        </authorList>
    </citation>
    <scope>NUCLEOTIDE SEQUENCE [LARGE SCALE GENOMIC DNA]</scope>
    <source>
        <strain evidence="8">HA-2024</strain>
        <tissue evidence="8">Whole body</tissue>
    </source>
</reference>
<feature type="compositionally biased region" description="Acidic residues" evidence="6">
    <location>
        <begin position="15"/>
        <end position="27"/>
    </location>
</feature>
<dbReference type="GO" id="GO:0006357">
    <property type="term" value="P:regulation of transcription by RNA polymerase II"/>
    <property type="evidence" value="ECO:0007669"/>
    <property type="project" value="UniProtKB-ARBA"/>
</dbReference>
<dbReference type="AlphaFoldDB" id="A0ABD1DIY0"/>
<keyword evidence="3" id="KW-0804">Transcription</keyword>
<keyword evidence="2 5" id="KW-0238">DNA-binding</keyword>
<comment type="caution">
    <text evidence="5">Lacks conserved residue(s) required for the propagation of feature annotation.</text>
</comment>
<dbReference type="Pfam" id="PF00907">
    <property type="entry name" value="T-box"/>
    <property type="match status" value="1"/>
</dbReference>
<dbReference type="InterPro" id="IPR046360">
    <property type="entry name" value="T-box_DNA-bd"/>
</dbReference>
<feature type="region of interest" description="Disordered" evidence="6">
    <location>
        <begin position="1"/>
        <end position="76"/>
    </location>
</feature>
<keyword evidence="1" id="KW-0805">Transcription regulation</keyword>
<evidence type="ECO:0000256" key="3">
    <source>
        <dbReference type="ARBA" id="ARBA00023163"/>
    </source>
</evidence>
<organism evidence="8 9">
    <name type="scientific">Culex pipiens pipiens</name>
    <name type="common">Northern house mosquito</name>
    <dbReference type="NCBI Taxonomy" id="38569"/>
    <lineage>
        <taxon>Eukaryota</taxon>
        <taxon>Metazoa</taxon>
        <taxon>Ecdysozoa</taxon>
        <taxon>Arthropoda</taxon>
        <taxon>Hexapoda</taxon>
        <taxon>Insecta</taxon>
        <taxon>Pterygota</taxon>
        <taxon>Neoptera</taxon>
        <taxon>Endopterygota</taxon>
        <taxon>Diptera</taxon>
        <taxon>Nematocera</taxon>
        <taxon>Culicoidea</taxon>
        <taxon>Culicidae</taxon>
        <taxon>Culicinae</taxon>
        <taxon>Culicini</taxon>
        <taxon>Culex</taxon>
        <taxon>Culex</taxon>
    </lineage>
</organism>
<proteinExistence type="predicted"/>
<evidence type="ECO:0000313" key="8">
    <source>
        <dbReference type="EMBL" id="KAL1399681.1"/>
    </source>
</evidence>
<comment type="caution">
    <text evidence="8">The sequence shown here is derived from an EMBL/GenBank/DDBJ whole genome shotgun (WGS) entry which is preliminary data.</text>
</comment>
<keyword evidence="4 5" id="KW-0539">Nucleus</keyword>
<dbReference type="InterPro" id="IPR001699">
    <property type="entry name" value="TF_T-box"/>
</dbReference>
<dbReference type="GO" id="GO:0048731">
    <property type="term" value="P:system development"/>
    <property type="evidence" value="ECO:0007669"/>
    <property type="project" value="UniProtKB-ARBA"/>
</dbReference>
<dbReference type="Gene3D" id="2.60.40.820">
    <property type="entry name" value="Transcription factor, T-box"/>
    <property type="match status" value="1"/>
</dbReference>
<name>A0ABD1DIY0_CULPP</name>
<dbReference type="GO" id="GO:0003677">
    <property type="term" value="F:DNA binding"/>
    <property type="evidence" value="ECO:0007669"/>
    <property type="project" value="UniProtKB-UniRule"/>
</dbReference>
<evidence type="ECO:0000256" key="5">
    <source>
        <dbReference type="PROSITE-ProRule" id="PRU00201"/>
    </source>
</evidence>
<evidence type="ECO:0000313" key="9">
    <source>
        <dbReference type="Proteomes" id="UP001562425"/>
    </source>
</evidence>
<feature type="domain" description="T-box" evidence="7">
    <location>
        <begin position="88"/>
        <end position="111"/>
    </location>
</feature>
<dbReference type="PANTHER" id="PTHR11267:SF190">
    <property type="entry name" value="T-BOX TRANSCRIPTION FACTOR TBX20"/>
    <property type="match status" value="1"/>
</dbReference>
<dbReference type="GO" id="GO:0005634">
    <property type="term" value="C:nucleus"/>
    <property type="evidence" value="ECO:0007669"/>
    <property type="project" value="UniProtKB-SubCell"/>
</dbReference>
<feature type="compositionally biased region" description="Basic residues" evidence="6">
    <location>
        <begin position="39"/>
        <end position="48"/>
    </location>
</feature>
<sequence length="219" mass="24766">MPNAGPISVDRFPEVDDEGDVDVEQCSDSETTPSSRHGSSSRKSHHSSRATPGTPSDEERLTPEPATTKNTIKGSCNSDDLRPVQCHLETKELWDKFHDLGTEMIITKTGRVVNVQRNQGLVITGSLGFNVCCKLCKIDSRINTWTSDRRELQTKQLNENLNPESIRFKMCSKFLKRVRRLEGRSREIPDAIVFRPSAMFSLNGLPPLEWKLPRGNCWR</sequence>
<dbReference type="PROSITE" id="PS50252">
    <property type="entry name" value="TBOX_3"/>
    <property type="match status" value="1"/>
</dbReference>
<dbReference type="Proteomes" id="UP001562425">
    <property type="component" value="Unassembled WGS sequence"/>
</dbReference>
<dbReference type="PANTHER" id="PTHR11267">
    <property type="entry name" value="T-BOX PROTEIN-RELATED"/>
    <property type="match status" value="1"/>
</dbReference>
<feature type="compositionally biased region" description="Polar residues" evidence="6">
    <location>
        <begin position="65"/>
        <end position="76"/>
    </location>
</feature>
<evidence type="ECO:0000256" key="4">
    <source>
        <dbReference type="ARBA" id="ARBA00023242"/>
    </source>
</evidence>
<dbReference type="InterPro" id="IPR008967">
    <property type="entry name" value="p53-like_TF_DNA-bd_sf"/>
</dbReference>
<gene>
    <name evidence="8" type="ORF">pipiens_008008</name>
</gene>
<comment type="subcellular location">
    <subcellularLocation>
        <location evidence="5">Nucleus</location>
    </subcellularLocation>
</comment>
<evidence type="ECO:0000256" key="6">
    <source>
        <dbReference type="SAM" id="MobiDB-lite"/>
    </source>
</evidence>
<dbReference type="InterPro" id="IPR036960">
    <property type="entry name" value="T-box_sf"/>
</dbReference>
<dbReference type="SUPFAM" id="SSF49417">
    <property type="entry name" value="p53-like transcription factors"/>
    <property type="match status" value="1"/>
</dbReference>
<evidence type="ECO:0000256" key="2">
    <source>
        <dbReference type="ARBA" id="ARBA00023125"/>
    </source>
</evidence>